<proteinExistence type="predicted"/>
<evidence type="ECO:0000256" key="1">
    <source>
        <dbReference type="SAM" id="MobiDB-lite"/>
    </source>
</evidence>
<reference evidence="2" key="1">
    <citation type="submission" date="2023-03" db="EMBL/GenBank/DDBJ databases">
        <title>Massive genome expansion in bonnet fungi (Mycena s.s.) driven by repeated elements and novel gene families across ecological guilds.</title>
        <authorList>
            <consortium name="Lawrence Berkeley National Laboratory"/>
            <person name="Harder C.B."/>
            <person name="Miyauchi S."/>
            <person name="Viragh M."/>
            <person name="Kuo A."/>
            <person name="Thoen E."/>
            <person name="Andreopoulos B."/>
            <person name="Lu D."/>
            <person name="Skrede I."/>
            <person name="Drula E."/>
            <person name="Henrissat B."/>
            <person name="Morin E."/>
            <person name="Kohler A."/>
            <person name="Barry K."/>
            <person name="LaButti K."/>
            <person name="Morin E."/>
            <person name="Salamov A."/>
            <person name="Lipzen A."/>
            <person name="Mereny Z."/>
            <person name="Hegedus B."/>
            <person name="Baldrian P."/>
            <person name="Stursova M."/>
            <person name="Weitz H."/>
            <person name="Taylor A."/>
            <person name="Grigoriev I.V."/>
            <person name="Nagy L.G."/>
            <person name="Martin F."/>
            <person name="Kauserud H."/>
        </authorList>
    </citation>
    <scope>NUCLEOTIDE SEQUENCE</scope>
    <source>
        <strain evidence="2">CBHHK067</strain>
    </source>
</reference>
<gene>
    <name evidence="2" type="ORF">B0H17DRAFT_1200924</name>
</gene>
<keyword evidence="3" id="KW-1185">Reference proteome</keyword>
<sequence length="250" mass="26868">MKFVPVSEDILQFSELFERKLDAIRRHIEQMPGEKAKSIAGDPVGRSSRDRRDNVSSRIAQRLRSRTRFPKHACSGGIASLICDTEKAVSSNRDAAVELAMHASCVTECAVDLDPSSYLPAAAPSRISYFPRETPPAPAPCVSARHINTAVDVHTTSGRVGVLLSAVERLESLWTIICADIPISLKGTAARTDVRNSPPAAPSRRGAKAQAAQDNDAPPSPLAHLKPPQLPSVFTYSHPLRAGPSADTHA</sequence>
<dbReference type="Proteomes" id="UP001221757">
    <property type="component" value="Unassembled WGS sequence"/>
</dbReference>
<dbReference type="EMBL" id="JARKIE010000056">
    <property type="protein sequence ID" value="KAJ7691810.1"/>
    <property type="molecule type" value="Genomic_DNA"/>
</dbReference>
<dbReference type="AlphaFoldDB" id="A0AAD7DHM8"/>
<protein>
    <submittedName>
        <fullName evidence="2">Uncharacterized protein</fullName>
    </submittedName>
</protein>
<evidence type="ECO:0000313" key="3">
    <source>
        <dbReference type="Proteomes" id="UP001221757"/>
    </source>
</evidence>
<accession>A0AAD7DHM8</accession>
<name>A0AAD7DHM8_MYCRO</name>
<comment type="caution">
    <text evidence="2">The sequence shown here is derived from an EMBL/GenBank/DDBJ whole genome shotgun (WGS) entry which is preliminary data.</text>
</comment>
<evidence type="ECO:0000313" key="2">
    <source>
        <dbReference type="EMBL" id="KAJ7691810.1"/>
    </source>
</evidence>
<organism evidence="2 3">
    <name type="scientific">Mycena rosella</name>
    <name type="common">Pink bonnet</name>
    <name type="synonym">Agaricus rosellus</name>
    <dbReference type="NCBI Taxonomy" id="1033263"/>
    <lineage>
        <taxon>Eukaryota</taxon>
        <taxon>Fungi</taxon>
        <taxon>Dikarya</taxon>
        <taxon>Basidiomycota</taxon>
        <taxon>Agaricomycotina</taxon>
        <taxon>Agaricomycetes</taxon>
        <taxon>Agaricomycetidae</taxon>
        <taxon>Agaricales</taxon>
        <taxon>Marasmiineae</taxon>
        <taxon>Mycenaceae</taxon>
        <taxon>Mycena</taxon>
    </lineage>
</organism>
<feature type="region of interest" description="Disordered" evidence="1">
    <location>
        <begin position="190"/>
        <end position="250"/>
    </location>
</feature>
<feature type="region of interest" description="Disordered" evidence="1">
    <location>
        <begin position="32"/>
        <end position="56"/>
    </location>
</feature>